<evidence type="ECO:0000256" key="6">
    <source>
        <dbReference type="ARBA" id="ARBA00022705"/>
    </source>
</evidence>
<dbReference type="Pfam" id="PF11798">
    <property type="entry name" value="IMS_HHH"/>
    <property type="match status" value="1"/>
</dbReference>
<dbReference type="InterPro" id="IPR001126">
    <property type="entry name" value="UmuC"/>
</dbReference>
<evidence type="ECO:0000256" key="11">
    <source>
        <dbReference type="ARBA" id="ARBA00023204"/>
    </source>
</evidence>
<dbReference type="PANTHER" id="PTHR11076">
    <property type="entry name" value="DNA REPAIR POLYMERASE UMUC / TRANSFERASE FAMILY MEMBER"/>
    <property type="match status" value="1"/>
</dbReference>
<evidence type="ECO:0000256" key="12">
    <source>
        <dbReference type="ARBA" id="ARBA00049244"/>
    </source>
</evidence>
<keyword evidence="11" id="KW-0234">DNA repair</keyword>
<evidence type="ECO:0000256" key="4">
    <source>
        <dbReference type="ARBA" id="ARBA00022679"/>
    </source>
</evidence>
<comment type="similarity">
    <text evidence="1">Belongs to the DNA polymerase type-Y family.</text>
</comment>
<dbReference type="InterPro" id="IPR036775">
    <property type="entry name" value="DNA_pol_Y-fam_lit_finger_sf"/>
</dbReference>
<accession>A0A2N1JAK6</accession>
<dbReference type="SUPFAM" id="SSF100879">
    <property type="entry name" value="Lesion bypass DNA polymerase (Y-family), little finger domain"/>
    <property type="match status" value="1"/>
</dbReference>
<keyword evidence="16" id="KW-1185">Reference proteome</keyword>
<evidence type="ECO:0000313" key="16">
    <source>
        <dbReference type="Proteomes" id="UP000232875"/>
    </source>
</evidence>
<dbReference type="AlphaFoldDB" id="A0A2N1JAK6"/>
<dbReference type="Gene3D" id="3.30.70.270">
    <property type="match status" value="1"/>
</dbReference>
<gene>
    <name evidence="15" type="ORF">MVES_002441</name>
</gene>
<dbReference type="InterPro" id="IPR022880">
    <property type="entry name" value="DNApol_IV"/>
</dbReference>
<evidence type="ECO:0000256" key="2">
    <source>
        <dbReference type="ARBA" id="ARBA00012417"/>
    </source>
</evidence>
<dbReference type="Gene3D" id="3.30.160.60">
    <property type="entry name" value="Classic Zinc Finger"/>
    <property type="match status" value="1"/>
</dbReference>
<evidence type="ECO:0000256" key="8">
    <source>
        <dbReference type="ARBA" id="ARBA00022763"/>
    </source>
</evidence>
<dbReference type="EC" id="2.7.7.7" evidence="2"/>
<dbReference type="Gene3D" id="3.40.1170.60">
    <property type="match status" value="1"/>
</dbReference>
<dbReference type="GO" id="GO:0046872">
    <property type="term" value="F:metal ion binding"/>
    <property type="evidence" value="ECO:0007669"/>
    <property type="project" value="UniProtKB-KW"/>
</dbReference>
<dbReference type="GO" id="GO:0006260">
    <property type="term" value="P:DNA replication"/>
    <property type="evidence" value="ECO:0007669"/>
    <property type="project" value="UniProtKB-KW"/>
</dbReference>
<dbReference type="PANTHER" id="PTHR11076:SF33">
    <property type="entry name" value="DNA POLYMERASE KAPPA"/>
    <property type="match status" value="1"/>
</dbReference>
<name>A0A2N1JAK6_9BASI</name>
<evidence type="ECO:0000313" key="15">
    <source>
        <dbReference type="EMBL" id="PKI83577.1"/>
    </source>
</evidence>
<evidence type="ECO:0000256" key="3">
    <source>
        <dbReference type="ARBA" id="ARBA00016178"/>
    </source>
</evidence>
<dbReference type="InterPro" id="IPR050116">
    <property type="entry name" value="DNA_polymerase-Y"/>
</dbReference>
<dbReference type="GO" id="GO:0042276">
    <property type="term" value="P:error-prone translesion synthesis"/>
    <property type="evidence" value="ECO:0007669"/>
    <property type="project" value="TreeGrafter"/>
</dbReference>
<dbReference type="CDD" id="cd03586">
    <property type="entry name" value="PolY_Pol_IV_kappa"/>
    <property type="match status" value="1"/>
</dbReference>
<keyword evidence="9" id="KW-0460">Magnesium</keyword>
<dbReference type="InterPro" id="IPR043502">
    <property type="entry name" value="DNA/RNA_pol_sf"/>
</dbReference>
<keyword evidence="6" id="KW-0235">DNA replication</keyword>
<evidence type="ECO:0000256" key="5">
    <source>
        <dbReference type="ARBA" id="ARBA00022695"/>
    </source>
</evidence>
<comment type="catalytic activity">
    <reaction evidence="12">
        <text>DNA(n) + a 2'-deoxyribonucleoside 5'-triphosphate = DNA(n+1) + diphosphate</text>
        <dbReference type="Rhea" id="RHEA:22508"/>
        <dbReference type="Rhea" id="RHEA-COMP:17339"/>
        <dbReference type="Rhea" id="RHEA-COMP:17340"/>
        <dbReference type="ChEBI" id="CHEBI:33019"/>
        <dbReference type="ChEBI" id="CHEBI:61560"/>
        <dbReference type="ChEBI" id="CHEBI:173112"/>
        <dbReference type="EC" id="2.7.7.7"/>
    </reaction>
</comment>
<dbReference type="Gene3D" id="1.10.150.810">
    <property type="match status" value="2"/>
</dbReference>
<evidence type="ECO:0000256" key="7">
    <source>
        <dbReference type="ARBA" id="ARBA00022723"/>
    </source>
</evidence>
<keyword evidence="4" id="KW-0808">Transferase</keyword>
<dbReference type="GO" id="GO:0005634">
    <property type="term" value="C:nucleus"/>
    <property type="evidence" value="ECO:0007669"/>
    <property type="project" value="TreeGrafter"/>
</dbReference>
<feature type="region of interest" description="Disordered" evidence="13">
    <location>
        <begin position="467"/>
        <end position="489"/>
    </location>
</feature>
<dbReference type="EMBL" id="KZ454991">
    <property type="protein sequence ID" value="PKI83577.1"/>
    <property type="molecule type" value="Genomic_DNA"/>
</dbReference>
<dbReference type="Proteomes" id="UP000232875">
    <property type="component" value="Unassembled WGS sequence"/>
</dbReference>
<proteinExistence type="inferred from homology"/>
<dbReference type="GO" id="GO:0003684">
    <property type="term" value="F:damaged DNA binding"/>
    <property type="evidence" value="ECO:0007669"/>
    <property type="project" value="InterPro"/>
</dbReference>
<dbReference type="GO" id="GO:0003887">
    <property type="term" value="F:DNA-directed DNA polymerase activity"/>
    <property type="evidence" value="ECO:0007669"/>
    <property type="project" value="UniProtKB-KW"/>
</dbReference>
<dbReference type="InterPro" id="IPR024728">
    <property type="entry name" value="PolY_HhH_motif"/>
</dbReference>
<sequence length="542" mass="59865">MASSNVGDVCDKDDGEWGEEEIASFQKRMAGPSSHKACVESNEARFARIIHQVSKGSKFYENQRKRHEHVTAKVAKIRERLAEVQAALRSGILRESVEHDVQRTVARLESQRDLSHCILHCDMDMFYAAVELQRSPSLQGRCFAVGKGVILTASYEARKRGVRSGMAEFVARALCEDLLVVPANFDAYKQSSDAIMDVLRSYDPTLYPRSLDEAYLDITTYCSEHEISVEEAVEQLRADVRTKTGLTISVGAAPNMLLAKIASDRNKPDGHFRLMPDRTSIMDFLAQLPVRKVPGIGHVTERLLEAIGVETCGDLWARRVVLSMCMDSFSLLLSIAMGISSSHVAPPGRAQRKSVGSESTFTPTSDATLLDMQLHLACTRLAQELCDKSLRARSVSLVGKHDTYERFSRARGVTRRDGVASYEELYEIGHALLAQEMSASGNTLSLRLLGIRASSLVDVRTHTGHSLDTWLQRGPPPPPPPLPPPPKAVHQCPVCEKPIAIPSGLAALEENAHVNQHIDACLHAPKPKRQRTTLDVYFGVRT</sequence>
<dbReference type="GO" id="GO:0006281">
    <property type="term" value="P:DNA repair"/>
    <property type="evidence" value="ECO:0007669"/>
    <property type="project" value="UniProtKB-KW"/>
</dbReference>
<keyword evidence="8" id="KW-0227">DNA damage</keyword>
<dbReference type="GO" id="GO:0070987">
    <property type="term" value="P:error-free translesion synthesis"/>
    <property type="evidence" value="ECO:0007669"/>
    <property type="project" value="UniProtKB-ARBA"/>
</dbReference>
<dbReference type="OrthoDB" id="1747274at2759"/>
<dbReference type="InterPro" id="IPR043128">
    <property type="entry name" value="Rev_trsase/Diguanyl_cyclase"/>
</dbReference>
<dbReference type="STRING" id="2020962.A0A2N1JAK6"/>
<reference evidence="15 16" key="1">
    <citation type="submission" date="2017-10" db="EMBL/GenBank/DDBJ databases">
        <title>A novel species of cold-tolerant Malassezia isolated from bats.</title>
        <authorList>
            <person name="Lorch J.M."/>
            <person name="Palmer J.M."/>
            <person name="Vanderwolf K.J."/>
            <person name="Schmidt K.Z."/>
            <person name="Verant M.L."/>
            <person name="Weller T.J."/>
            <person name="Blehert D.S."/>
        </authorList>
    </citation>
    <scope>NUCLEOTIDE SEQUENCE [LARGE SCALE GENOMIC DNA]</scope>
    <source>
        <strain evidence="15 16">NWHC:44797-103</strain>
    </source>
</reference>
<keyword evidence="10" id="KW-0239">DNA-directed DNA polymerase</keyword>
<evidence type="ECO:0000256" key="9">
    <source>
        <dbReference type="ARBA" id="ARBA00022842"/>
    </source>
</evidence>
<organism evidence="15 16">
    <name type="scientific">Malassezia vespertilionis</name>
    <dbReference type="NCBI Taxonomy" id="2020962"/>
    <lineage>
        <taxon>Eukaryota</taxon>
        <taxon>Fungi</taxon>
        <taxon>Dikarya</taxon>
        <taxon>Basidiomycota</taxon>
        <taxon>Ustilaginomycotina</taxon>
        <taxon>Malasseziomycetes</taxon>
        <taxon>Malasseziales</taxon>
        <taxon>Malasseziaceae</taxon>
        <taxon>Malassezia</taxon>
    </lineage>
</organism>
<evidence type="ECO:0000259" key="14">
    <source>
        <dbReference type="PROSITE" id="PS50173"/>
    </source>
</evidence>
<feature type="compositionally biased region" description="Pro residues" evidence="13">
    <location>
        <begin position="474"/>
        <end position="487"/>
    </location>
</feature>
<protein>
    <recommendedName>
        <fullName evidence="3">DNA polymerase kappa</fullName>
        <ecNumber evidence="2">2.7.7.7</ecNumber>
    </recommendedName>
</protein>
<dbReference type="FunFam" id="3.30.1490.100:FF:000004">
    <property type="entry name" value="DNA polymerase IV"/>
    <property type="match status" value="1"/>
</dbReference>
<dbReference type="Pfam" id="PF11799">
    <property type="entry name" value="IMS_C"/>
    <property type="match status" value="1"/>
</dbReference>
<dbReference type="PROSITE" id="PS50173">
    <property type="entry name" value="UMUC"/>
    <property type="match status" value="1"/>
</dbReference>
<keyword evidence="7" id="KW-0479">Metal-binding</keyword>
<dbReference type="Pfam" id="PF00817">
    <property type="entry name" value="IMS"/>
    <property type="match status" value="1"/>
</dbReference>
<evidence type="ECO:0000256" key="1">
    <source>
        <dbReference type="ARBA" id="ARBA00010945"/>
    </source>
</evidence>
<dbReference type="Gene3D" id="3.30.1490.100">
    <property type="entry name" value="DNA polymerase, Y-family, little finger domain"/>
    <property type="match status" value="1"/>
</dbReference>
<feature type="domain" description="UmuC" evidence="14">
    <location>
        <begin position="118"/>
        <end position="297"/>
    </location>
</feature>
<dbReference type="InterPro" id="IPR017961">
    <property type="entry name" value="DNA_pol_Y-fam_little_finger"/>
</dbReference>
<dbReference type="SUPFAM" id="SSF56672">
    <property type="entry name" value="DNA/RNA polymerases"/>
    <property type="match status" value="1"/>
</dbReference>
<evidence type="ECO:0000256" key="13">
    <source>
        <dbReference type="SAM" id="MobiDB-lite"/>
    </source>
</evidence>
<evidence type="ECO:0000256" key="10">
    <source>
        <dbReference type="ARBA" id="ARBA00022932"/>
    </source>
</evidence>
<keyword evidence="5" id="KW-0548">Nucleotidyltransferase</keyword>